<dbReference type="Gene3D" id="1.10.3730.20">
    <property type="match status" value="1"/>
</dbReference>
<feature type="transmembrane region" description="Helical" evidence="1">
    <location>
        <begin position="211"/>
        <end position="229"/>
    </location>
</feature>
<feature type="transmembrane region" description="Helical" evidence="1">
    <location>
        <begin position="6"/>
        <end position="24"/>
    </location>
</feature>
<evidence type="ECO:0000259" key="2">
    <source>
        <dbReference type="Pfam" id="PF00892"/>
    </source>
</evidence>
<evidence type="ECO:0000313" key="3">
    <source>
        <dbReference type="EMBL" id="MFD2565987.1"/>
    </source>
</evidence>
<dbReference type="EMBL" id="JBHULH010000001">
    <property type="protein sequence ID" value="MFD2565987.1"/>
    <property type="molecule type" value="Genomic_DNA"/>
</dbReference>
<dbReference type="InterPro" id="IPR000620">
    <property type="entry name" value="EamA_dom"/>
</dbReference>
<dbReference type="Pfam" id="PF00892">
    <property type="entry name" value="EamA"/>
    <property type="match status" value="2"/>
</dbReference>
<feature type="transmembrane region" description="Helical" evidence="1">
    <location>
        <begin position="116"/>
        <end position="133"/>
    </location>
</feature>
<proteinExistence type="predicted"/>
<feature type="domain" description="EamA" evidence="2">
    <location>
        <begin position="2"/>
        <end position="133"/>
    </location>
</feature>
<feature type="transmembrane region" description="Helical" evidence="1">
    <location>
        <begin position="269"/>
        <end position="286"/>
    </location>
</feature>
<feature type="domain" description="EamA" evidence="2">
    <location>
        <begin position="182"/>
        <end position="285"/>
    </location>
</feature>
<dbReference type="SUPFAM" id="SSF103481">
    <property type="entry name" value="Multidrug resistance efflux transporter EmrE"/>
    <property type="match status" value="2"/>
</dbReference>
<feature type="transmembrane region" description="Helical" evidence="1">
    <location>
        <begin position="178"/>
        <end position="199"/>
    </location>
</feature>
<keyword evidence="1" id="KW-0472">Membrane</keyword>
<keyword evidence="1" id="KW-1133">Transmembrane helix</keyword>
<feature type="transmembrane region" description="Helical" evidence="1">
    <location>
        <begin position="31"/>
        <end position="49"/>
    </location>
</feature>
<accession>A0ABW5LRH8</accession>
<feature type="transmembrane region" description="Helical" evidence="1">
    <location>
        <begin position="241"/>
        <end position="262"/>
    </location>
</feature>
<feature type="transmembrane region" description="Helical" evidence="1">
    <location>
        <begin position="61"/>
        <end position="81"/>
    </location>
</feature>
<feature type="transmembrane region" description="Helical" evidence="1">
    <location>
        <begin position="145"/>
        <end position="166"/>
    </location>
</feature>
<protein>
    <submittedName>
        <fullName evidence="3">EamA family transporter</fullName>
    </submittedName>
</protein>
<organism evidence="3 4">
    <name type="scientific">Pseudotenacibaculum haliotis</name>
    <dbReference type="NCBI Taxonomy" id="1862138"/>
    <lineage>
        <taxon>Bacteria</taxon>
        <taxon>Pseudomonadati</taxon>
        <taxon>Bacteroidota</taxon>
        <taxon>Flavobacteriia</taxon>
        <taxon>Flavobacteriales</taxon>
        <taxon>Flavobacteriaceae</taxon>
        <taxon>Pseudotenacibaculum</taxon>
    </lineage>
</organism>
<dbReference type="InterPro" id="IPR037185">
    <property type="entry name" value="EmrE-like"/>
</dbReference>
<keyword evidence="4" id="KW-1185">Reference proteome</keyword>
<dbReference type="RefSeq" id="WP_379664710.1">
    <property type="nucleotide sequence ID" value="NZ_JBHULH010000001.1"/>
</dbReference>
<dbReference type="Proteomes" id="UP001597508">
    <property type="component" value="Unassembled WGS sequence"/>
</dbReference>
<sequence>MIYLILSIIILSLLFVIFKLFEVLKIDTPQAIIVNYLVAGVLGIYLSDVSLELQEIPSQPWFLGALFLGVLFITVFNVMAITSQKNGLSVAAVAGKMSVVIPIVFGVIVYNESAGFVKILGILLALVAVYLASSKSDNQPVKTKNLIYPVLLFLGSGCIDTTLKYVETTYVPEGGVPLFSATIFLIAFVLGLLFLIVPILRGEFKFQFKNILGGILLGVPNYFSIYYLLKALSTEGLESSTLFTLNNVGVVILSTLFGLLFFKEKLIKKNWIGIGIAIISIVLVALF</sequence>
<evidence type="ECO:0000313" key="4">
    <source>
        <dbReference type="Proteomes" id="UP001597508"/>
    </source>
</evidence>
<gene>
    <name evidence="3" type="ORF">ACFSRZ_01310</name>
</gene>
<keyword evidence="1" id="KW-0812">Transmembrane</keyword>
<comment type="caution">
    <text evidence="3">The sequence shown here is derived from an EMBL/GenBank/DDBJ whole genome shotgun (WGS) entry which is preliminary data.</text>
</comment>
<reference evidence="4" key="1">
    <citation type="journal article" date="2019" name="Int. J. Syst. Evol. Microbiol.">
        <title>The Global Catalogue of Microorganisms (GCM) 10K type strain sequencing project: providing services to taxonomists for standard genome sequencing and annotation.</title>
        <authorList>
            <consortium name="The Broad Institute Genomics Platform"/>
            <consortium name="The Broad Institute Genome Sequencing Center for Infectious Disease"/>
            <person name="Wu L."/>
            <person name="Ma J."/>
        </authorList>
    </citation>
    <scope>NUCLEOTIDE SEQUENCE [LARGE SCALE GENOMIC DNA]</scope>
    <source>
        <strain evidence="4">KCTC 52127</strain>
    </source>
</reference>
<feature type="transmembrane region" description="Helical" evidence="1">
    <location>
        <begin position="88"/>
        <end position="110"/>
    </location>
</feature>
<evidence type="ECO:0000256" key="1">
    <source>
        <dbReference type="SAM" id="Phobius"/>
    </source>
</evidence>
<name>A0ABW5LRH8_9FLAO</name>